<dbReference type="Gene3D" id="3.30.1390.10">
    <property type="match status" value="1"/>
</dbReference>
<evidence type="ECO:0000259" key="5">
    <source>
        <dbReference type="Pfam" id="PF16320"/>
    </source>
</evidence>
<dbReference type="FunFam" id="3.30.1390.10:FF:000001">
    <property type="entry name" value="50S ribosomal protein L7/L12"/>
    <property type="match status" value="1"/>
</dbReference>
<reference evidence="8" key="1">
    <citation type="submission" date="2017-02" db="UniProtKB">
        <authorList>
            <consortium name="WormBaseParasite"/>
        </authorList>
    </citation>
    <scope>IDENTIFICATION</scope>
</reference>
<dbReference type="GO" id="GO:0005762">
    <property type="term" value="C:mitochondrial large ribosomal subunit"/>
    <property type="evidence" value="ECO:0007669"/>
    <property type="project" value="TreeGrafter"/>
</dbReference>
<dbReference type="WBParaSite" id="HNAJ_0000744001-mRNA-1">
    <property type="protein sequence ID" value="HNAJ_0000744001-mRNA-1"/>
    <property type="gene ID" value="HNAJ_0000744001"/>
</dbReference>
<reference evidence="6 7" key="2">
    <citation type="submission" date="2018-11" db="EMBL/GenBank/DDBJ databases">
        <authorList>
            <consortium name="Pathogen Informatics"/>
        </authorList>
    </citation>
    <scope>NUCLEOTIDE SEQUENCE [LARGE SCALE GENOMIC DNA]</scope>
</reference>
<dbReference type="PANTHER" id="PTHR45987">
    <property type="entry name" value="39S RIBOSOMAL PROTEIN L12"/>
    <property type="match status" value="1"/>
</dbReference>
<dbReference type="PANTHER" id="PTHR45987:SF4">
    <property type="entry name" value="LARGE RIBOSOMAL SUBUNIT PROTEIN BL12M"/>
    <property type="match status" value="1"/>
</dbReference>
<protein>
    <submittedName>
        <fullName evidence="8">Ribosomal_L12 domain-containing protein</fullName>
    </submittedName>
</protein>
<dbReference type="Pfam" id="PF16320">
    <property type="entry name" value="Ribosomal_L12_N"/>
    <property type="match status" value="1"/>
</dbReference>
<evidence type="ECO:0000259" key="4">
    <source>
        <dbReference type="Pfam" id="PF00542"/>
    </source>
</evidence>
<dbReference type="GO" id="GO:0003729">
    <property type="term" value="F:mRNA binding"/>
    <property type="evidence" value="ECO:0007669"/>
    <property type="project" value="TreeGrafter"/>
</dbReference>
<comment type="similarity">
    <text evidence="1">Belongs to the bacterial ribosomal protein bL12 family.</text>
</comment>
<dbReference type="InterPro" id="IPR000206">
    <property type="entry name" value="Ribosomal_bL12"/>
</dbReference>
<dbReference type="InterPro" id="IPR013823">
    <property type="entry name" value="Ribosomal_bL12_C"/>
</dbReference>
<keyword evidence="3" id="KW-0687">Ribonucleoprotein</keyword>
<dbReference type="Gene3D" id="1.20.5.710">
    <property type="entry name" value="Single helix bin"/>
    <property type="match status" value="1"/>
</dbReference>
<gene>
    <name evidence="6" type="ORF">HNAJ_LOCUS7436</name>
</gene>
<evidence type="ECO:0000256" key="2">
    <source>
        <dbReference type="ARBA" id="ARBA00022980"/>
    </source>
</evidence>
<dbReference type="InterPro" id="IPR014719">
    <property type="entry name" value="Ribosomal_bL12_C/ClpS-like"/>
</dbReference>
<evidence type="ECO:0000313" key="8">
    <source>
        <dbReference type="WBParaSite" id="HNAJ_0000744001-mRNA-1"/>
    </source>
</evidence>
<evidence type="ECO:0000313" key="7">
    <source>
        <dbReference type="Proteomes" id="UP000278807"/>
    </source>
</evidence>
<dbReference type="GO" id="GO:0003735">
    <property type="term" value="F:structural constituent of ribosome"/>
    <property type="evidence" value="ECO:0007669"/>
    <property type="project" value="InterPro"/>
</dbReference>
<feature type="domain" description="Large ribosomal subunit protein bL12 C-terminal" evidence="4">
    <location>
        <begin position="122"/>
        <end position="189"/>
    </location>
</feature>
<name>A0A0R3TJZ3_RODNA</name>
<dbReference type="InterPro" id="IPR036235">
    <property type="entry name" value="Ribosomal_bL12_oligo_N_sf"/>
</dbReference>
<dbReference type="SUPFAM" id="SSF54736">
    <property type="entry name" value="ClpS-like"/>
    <property type="match status" value="1"/>
</dbReference>
<dbReference type="STRING" id="102285.A0A0R3TJZ3"/>
<dbReference type="EMBL" id="UZAE01012051">
    <property type="protein sequence ID" value="VDO03296.1"/>
    <property type="molecule type" value="Genomic_DNA"/>
</dbReference>
<evidence type="ECO:0000256" key="3">
    <source>
        <dbReference type="ARBA" id="ARBA00023274"/>
    </source>
</evidence>
<keyword evidence="2" id="KW-0689">Ribosomal protein</keyword>
<dbReference type="SUPFAM" id="SSF48300">
    <property type="entry name" value="Ribosomal protein L7/12, oligomerisation (N-terminal) domain"/>
    <property type="match status" value="1"/>
</dbReference>
<dbReference type="Proteomes" id="UP000278807">
    <property type="component" value="Unassembled WGS sequence"/>
</dbReference>
<accession>A0A0R3TJZ3</accession>
<evidence type="ECO:0000256" key="1">
    <source>
        <dbReference type="ARBA" id="ARBA00007197"/>
    </source>
</evidence>
<dbReference type="AlphaFoldDB" id="A0A0R3TJZ3"/>
<keyword evidence="7" id="KW-1185">Reference proteome</keyword>
<evidence type="ECO:0000313" key="6">
    <source>
        <dbReference type="EMBL" id="VDO03296.1"/>
    </source>
</evidence>
<organism evidence="8">
    <name type="scientific">Rodentolepis nana</name>
    <name type="common">Dwarf tapeworm</name>
    <name type="synonym">Hymenolepis nana</name>
    <dbReference type="NCBI Taxonomy" id="102285"/>
    <lineage>
        <taxon>Eukaryota</taxon>
        <taxon>Metazoa</taxon>
        <taxon>Spiralia</taxon>
        <taxon>Lophotrochozoa</taxon>
        <taxon>Platyhelminthes</taxon>
        <taxon>Cestoda</taxon>
        <taxon>Eucestoda</taxon>
        <taxon>Cyclophyllidea</taxon>
        <taxon>Hymenolepididae</taxon>
        <taxon>Rodentolepis</taxon>
    </lineage>
</organism>
<dbReference type="OrthoDB" id="250175at2759"/>
<dbReference type="GO" id="GO:0006412">
    <property type="term" value="P:translation"/>
    <property type="evidence" value="ECO:0007669"/>
    <property type="project" value="InterPro"/>
</dbReference>
<dbReference type="Pfam" id="PF00542">
    <property type="entry name" value="Ribosomal_L12"/>
    <property type="match status" value="1"/>
</dbReference>
<feature type="domain" description="Large ribosomal subunit protein bL12 oligomerization" evidence="5">
    <location>
        <begin position="60"/>
        <end position="99"/>
    </location>
</feature>
<proteinExistence type="inferred from homology"/>
<dbReference type="InterPro" id="IPR008932">
    <property type="entry name" value="Ribosomal_bL12_oligo"/>
</dbReference>
<sequence length="189" mass="20982">MMLRSVFGFSSRIFSIHNGSRLFQRDAFSCYSTATPRVSENLNGPTLEAAEKKYPQNIVRIVDQIAALTILEVADLNELLSNKLNIKAPTYSMGFMPPQQASGTKKEEAEEAEQAPTKTSYAVKLMKFDEAKKVPLIKEIKNILPDMNLVQAKKFVEAAPGVLKKDLSKEEADKIKKSLESCGALVELE</sequence>